<dbReference type="RefSeq" id="WP_114790007.1">
    <property type="nucleotide sequence ID" value="NZ_CP139960.1"/>
</dbReference>
<dbReference type="EC" id="3.4.-.-" evidence="8"/>
<keyword evidence="3 6" id="KW-0378">Hydrolase</keyword>
<proteinExistence type="inferred from homology"/>
<keyword evidence="2 6" id="KW-0479">Metal-binding</keyword>
<dbReference type="PANTHER" id="PTHR11804:SF48">
    <property type="entry name" value="PUTATIVE-RELATED"/>
    <property type="match status" value="1"/>
</dbReference>
<evidence type="ECO:0000259" key="7">
    <source>
        <dbReference type="Pfam" id="PF01432"/>
    </source>
</evidence>
<dbReference type="Proteomes" id="UP001325680">
    <property type="component" value="Chromosome"/>
</dbReference>
<accession>A0ABZ0W1A1</accession>
<dbReference type="InterPro" id="IPR001567">
    <property type="entry name" value="Pept_M3A_M3B_dom"/>
</dbReference>
<gene>
    <name evidence="8" type="ORF">U0035_11855</name>
</gene>
<dbReference type="Gene3D" id="1.10.1370.30">
    <property type="match status" value="1"/>
</dbReference>
<evidence type="ECO:0000256" key="1">
    <source>
        <dbReference type="ARBA" id="ARBA00022670"/>
    </source>
</evidence>
<dbReference type="NCBIfam" id="TIGR02289">
    <property type="entry name" value="M3_not_pepF"/>
    <property type="match status" value="1"/>
</dbReference>
<evidence type="ECO:0000256" key="6">
    <source>
        <dbReference type="RuleBase" id="RU003435"/>
    </source>
</evidence>
<keyword evidence="9" id="KW-1185">Reference proteome</keyword>
<feature type="domain" description="Peptidase M3A/M3B catalytic" evidence="7">
    <location>
        <begin position="174"/>
        <end position="554"/>
    </location>
</feature>
<evidence type="ECO:0000256" key="5">
    <source>
        <dbReference type="ARBA" id="ARBA00023049"/>
    </source>
</evidence>
<keyword evidence="4 6" id="KW-0862">Zinc</keyword>
<dbReference type="GO" id="GO:0016787">
    <property type="term" value="F:hydrolase activity"/>
    <property type="evidence" value="ECO:0007669"/>
    <property type="project" value="UniProtKB-KW"/>
</dbReference>
<dbReference type="CDD" id="cd09606">
    <property type="entry name" value="M3B_PepF"/>
    <property type="match status" value="1"/>
</dbReference>
<sequence>MTADIQPTPRQLLPADFQVTDWPTLEPYFKELSGRTISSLQELEQWLKDLSELEAVISEDACWRQIKMTCDTENPQLAESFNYFMMEIQPKIQPYSDLLNRKLVENPFTKELKEPAYFTYLRNVKKNIDLFREENIPLQSELAVEAQQFGVISGKMAIEVGGKEYTLQQAAKFLEDPDRSVREEVYRKIAERRLQDKDALNELYDSLLRKRNQVALNAGFENYRDYRFTELGRFDYTKEDAFQFQDAVKQYVLPIVDGIYKKKQAKLGLESLRPWDTDAEPAGVSPLKPFKTGGELLQKTVGCFEKLDPFFAACLEKMSQMKRFDLESRKGKAPGGYNCPLAETGAPFIFMNAAGTLNDVITMVHEGGHAIHSFLSHPLELTGFKEYPTEFAEVASMSMELFSMSEWGVFFENEEELRRAKELQLERVLTIFPWIATIDKFQHWVYENPNHTHEERLQNWQRILTEFTPASLDVTGLEAYRNYNWQRQLHLFEVPFYYIEYGIAQLGAIGLWQQFQKNKEQALKNYTHALSLGGTRTLPQLFEAAGLQFDLSPAHIKGLMEFVKEEMEKV</sequence>
<comment type="similarity">
    <text evidence="6">Belongs to the peptidase M3 family.</text>
</comment>
<keyword evidence="5 6" id="KW-0482">Metalloprotease</keyword>
<dbReference type="PANTHER" id="PTHR11804">
    <property type="entry name" value="PROTEASE M3 THIMET OLIGOPEPTIDASE-RELATED"/>
    <property type="match status" value="1"/>
</dbReference>
<dbReference type="Pfam" id="PF01432">
    <property type="entry name" value="Peptidase_M3"/>
    <property type="match status" value="1"/>
</dbReference>
<name>A0ABZ0W1A1_9BACT</name>
<comment type="cofactor">
    <cofactor evidence="6">
        <name>Zn(2+)</name>
        <dbReference type="ChEBI" id="CHEBI:29105"/>
    </cofactor>
    <text evidence="6">Binds 1 zinc ion.</text>
</comment>
<organism evidence="8 9">
    <name type="scientific">Niabella yanshanensis</name>
    <dbReference type="NCBI Taxonomy" id="577386"/>
    <lineage>
        <taxon>Bacteria</taxon>
        <taxon>Pseudomonadati</taxon>
        <taxon>Bacteroidota</taxon>
        <taxon>Chitinophagia</taxon>
        <taxon>Chitinophagales</taxon>
        <taxon>Chitinophagaceae</taxon>
        <taxon>Niabella</taxon>
    </lineage>
</organism>
<protein>
    <submittedName>
        <fullName evidence="8">M3 family oligoendopeptidase</fullName>
        <ecNumber evidence="8">3.4.-.-</ecNumber>
    </submittedName>
</protein>
<dbReference type="EMBL" id="CP139960">
    <property type="protein sequence ID" value="WQD36359.1"/>
    <property type="molecule type" value="Genomic_DNA"/>
</dbReference>
<evidence type="ECO:0000313" key="9">
    <source>
        <dbReference type="Proteomes" id="UP001325680"/>
    </source>
</evidence>
<evidence type="ECO:0000256" key="4">
    <source>
        <dbReference type="ARBA" id="ARBA00022833"/>
    </source>
</evidence>
<evidence type="ECO:0000256" key="2">
    <source>
        <dbReference type="ARBA" id="ARBA00022723"/>
    </source>
</evidence>
<dbReference type="InterPro" id="IPR011976">
    <property type="entry name" value="Pept_M3B_oligopep-rel"/>
</dbReference>
<reference evidence="8 9" key="1">
    <citation type="submission" date="2023-12" db="EMBL/GenBank/DDBJ databases">
        <title>Genome sequencing and assembly of bacterial species from a model synthetic community.</title>
        <authorList>
            <person name="Hogle S.L."/>
        </authorList>
    </citation>
    <scope>NUCLEOTIDE SEQUENCE [LARGE SCALE GENOMIC DNA]</scope>
    <source>
        <strain evidence="8 9">HAMBI_3031</strain>
    </source>
</reference>
<keyword evidence="1 6" id="KW-0645">Protease</keyword>
<evidence type="ECO:0000313" key="8">
    <source>
        <dbReference type="EMBL" id="WQD36359.1"/>
    </source>
</evidence>
<dbReference type="InterPro" id="IPR045090">
    <property type="entry name" value="Pept_M3A_M3B"/>
</dbReference>
<evidence type="ECO:0000256" key="3">
    <source>
        <dbReference type="ARBA" id="ARBA00022801"/>
    </source>
</evidence>
<dbReference type="SUPFAM" id="SSF55486">
    <property type="entry name" value="Metalloproteases ('zincins'), catalytic domain"/>
    <property type="match status" value="1"/>
</dbReference>